<evidence type="ECO:0000259" key="1">
    <source>
        <dbReference type="Pfam" id="PF12146"/>
    </source>
</evidence>
<evidence type="ECO:0000313" key="2">
    <source>
        <dbReference type="EMBL" id="BDR53952.1"/>
    </source>
</evidence>
<dbReference type="InterPro" id="IPR051044">
    <property type="entry name" value="MAG_DAG_Lipase"/>
</dbReference>
<gene>
    <name evidence="2" type="ORF">KIMH_00630</name>
</gene>
<dbReference type="Gene3D" id="3.40.50.1820">
    <property type="entry name" value="alpha/beta hydrolase"/>
    <property type="match status" value="1"/>
</dbReference>
<dbReference type="Pfam" id="PF12146">
    <property type="entry name" value="Hydrolase_4"/>
    <property type="match status" value="1"/>
</dbReference>
<dbReference type="Proteomes" id="UP001321748">
    <property type="component" value="Chromosome"/>
</dbReference>
<name>A0ABN6SCZ6_9BIFI</name>
<reference evidence="2 3" key="1">
    <citation type="journal article" date="2023" name="Microbiol. Spectr.">
        <title>Symbiosis of Carpenter Bees with Uncharacterized Lactic Acid Bacteria Showing NAD Auxotrophy.</title>
        <authorList>
            <person name="Kawasaki S."/>
            <person name="Ozawa K."/>
            <person name="Mori T."/>
            <person name="Yamamoto A."/>
            <person name="Ito M."/>
            <person name="Ohkuma M."/>
            <person name="Sakamoto M."/>
            <person name="Matsutani M."/>
        </authorList>
    </citation>
    <scope>NUCLEOTIDE SEQUENCE [LARGE SCALE GENOMIC DNA]</scope>
    <source>
        <strain evidence="2 3">KimH</strain>
    </source>
</reference>
<feature type="domain" description="Serine aminopeptidase S33" evidence="1">
    <location>
        <begin position="116"/>
        <end position="371"/>
    </location>
</feature>
<organism evidence="2 3">
    <name type="scientific">Bombiscardovia apis</name>
    <dbReference type="NCBI Taxonomy" id="2932182"/>
    <lineage>
        <taxon>Bacteria</taxon>
        <taxon>Bacillati</taxon>
        <taxon>Actinomycetota</taxon>
        <taxon>Actinomycetes</taxon>
        <taxon>Bifidobacteriales</taxon>
        <taxon>Bifidobacteriaceae</taxon>
        <taxon>Bombiscardovia</taxon>
    </lineage>
</organism>
<dbReference type="InterPro" id="IPR029058">
    <property type="entry name" value="AB_hydrolase_fold"/>
</dbReference>
<dbReference type="InterPro" id="IPR022742">
    <property type="entry name" value="Hydrolase_4"/>
</dbReference>
<dbReference type="PANTHER" id="PTHR11614">
    <property type="entry name" value="PHOSPHOLIPASE-RELATED"/>
    <property type="match status" value="1"/>
</dbReference>
<sequence>MTISTVNKDYGRFLDCDICSGELGKLGSMEFELIDEGRYEQTMRQTVMPALEHCKREGWMRSHSPEAAETKSSQSNSASAAVQADFADATGPDRLHYVCYEAERFDELKLPGSQGRHRGVIVISHGFTEFAGKYNEMAWYFLLSGYTVCILEHWGHGLSGRGLHDPNLVWVDSYERYVEDLAAFCEEMAAVYGGDQPICLFAHSMGGGIAASLLERHPMLIDRAVLSSPMIAPKTGLPLGVAQLVMEAACAAGKGQSKVPGHHPFSPEFDESAVGNASPARLRWIHQQRASSSDFQTSAATYGWVREAIALSRQVLKPALCEHVEASTLVFQASPDSFVLPKPQNRFVNQVRNGGSSISLVRIPRAGHELYTMPNPILKPYLESTLKFLADPYAPIAN</sequence>
<evidence type="ECO:0000313" key="3">
    <source>
        <dbReference type="Proteomes" id="UP001321748"/>
    </source>
</evidence>
<keyword evidence="3" id="KW-1185">Reference proteome</keyword>
<dbReference type="SUPFAM" id="SSF53474">
    <property type="entry name" value="alpha/beta-Hydrolases"/>
    <property type="match status" value="1"/>
</dbReference>
<dbReference type="EMBL" id="AP026800">
    <property type="protein sequence ID" value="BDR53952.1"/>
    <property type="molecule type" value="Genomic_DNA"/>
</dbReference>
<proteinExistence type="predicted"/>
<accession>A0ABN6SCZ6</accession>
<protein>
    <submittedName>
        <fullName evidence="2">Lysophospholipase</fullName>
    </submittedName>
</protein>